<keyword evidence="5" id="KW-1185">Reference proteome</keyword>
<dbReference type="PANTHER" id="PTHR43673">
    <property type="entry name" value="NAD(P)H NITROREDUCTASE YDGI-RELATED"/>
    <property type="match status" value="1"/>
</dbReference>
<accession>A0ABR7N927</accession>
<comment type="caution">
    <text evidence="4">The sequence shown here is derived from an EMBL/GenBank/DDBJ whole genome shotgun (WGS) entry which is preliminary data.</text>
</comment>
<protein>
    <submittedName>
        <fullName evidence="4">Nitroreductase family protein</fullName>
    </submittedName>
</protein>
<evidence type="ECO:0000259" key="3">
    <source>
        <dbReference type="Pfam" id="PF00881"/>
    </source>
</evidence>
<reference evidence="4 5" key="1">
    <citation type="submission" date="2020-08" db="EMBL/GenBank/DDBJ databases">
        <title>Genome public.</title>
        <authorList>
            <person name="Liu C."/>
            <person name="Sun Q."/>
        </authorList>
    </citation>
    <scope>NUCLEOTIDE SEQUENCE [LARGE SCALE GENOMIC DNA]</scope>
    <source>
        <strain evidence="4 5">NSJ-46</strain>
    </source>
</reference>
<evidence type="ECO:0000313" key="4">
    <source>
        <dbReference type="EMBL" id="MBC8572898.1"/>
    </source>
</evidence>
<dbReference type="InterPro" id="IPR000415">
    <property type="entry name" value="Nitroreductase-like"/>
</dbReference>
<dbReference type="Pfam" id="PF00881">
    <property type="entry name" value="Nitroreductase"/>
    <property type="match status" value="1"/>
</dbReference>
<proteinExistence type="inferred from homology"/>
<dbReference type="PANTHER" id="PTHR43673:SF10">
    <property type="entry name" value="NADH DEHYDROGENASE_NAD(P)H NITROREDUCTASE XCC3605-RELATED"/>
    <property type="match status" value="1"/>
</dbReference>
<keyword evidence="2" id="KW-0560">Oxidoreductase</keyword>
<name>A0ABR7N927_9FIRM</name>
<dbReference type="InterPro" id="IPR029479">
    <property type="entry name" value="Nitroreductase"/>
</dbReference>
<comment type="similarity">
    <text evidence="1">Belongs to the nitroreductase family.</text>
</comment>
<evidence type="ECO:0000313" key="5">
    <source>
        <dbReference type="Proteomes" id="UP000657421"/>
    </source>
</evidence>
<organism evidence="4 5">
    <name type="scientific">Jingyaoa shaoxingensis</name>
    <dbReference type="NCBI Taxonomy" id="2763671"/>
    <lineage>
        <taxon>Bacteria</taxon>
        <taxon>Bacillati</taxon>
        <taxon>Bacillota</taxon>
        <taxon>Clostridia</taxon>
        <taxon>Lachnospirales</taxon>
        <taxon>Lachnospiraceae</taxon>
        <taxon>Jingyaoa</taxon>
    </lineage>
</organism>
<dbReference type="Gene3D" id="3.40.109.10">
    <property type="entry name" value="NADH Oxidase"/>
    <property type="match status" value="2"/>
</dbReference>
<feature type="domain" description="Nitroreductase" evidence="3">
    <location>
        <begin position="8"/>
        <end position="159"/>
    </location>
</feature>
<dbReference type="RefSeq" id="WP_249307926.1">
    <property type="nucleotide sequence ID" value="NZ_JACRSZ010000006.1"/>
</dbReference>
<dbReference type="Proteomes" id="UP000657421">
    <property type="component" value="Unassembled WGS sequence"/>
</dbReference>
<evidence type="ECO:0000256" key="1">
    <source>
        <dbReference type="ARBA" id="ARBA00007118"/>
    </source>
</evidence>
<dbReference type="SUPFAM" id="SSF55469">
    <property type="entry name" value="FMN-dependent nitroreductase-like"/>
    <property type="match status" value="1"/>
</dbReference>
<sequence>MEFQELLEKRRSIRNYDTDSRPEADDIKDLVKAALEAPSWKNTETGRYHCILSENMIQKFRAECLPEFNQRNSEHAAYIVTTYVRDTSGFHGHETKEADNELGNGWGCYDLGLQNENLILKAVECGFSTLIMGIRDADKIRELLSIPEEEVIVSVIAIGQAADIPSRPKRKNVDDVLSIY</sequence>
<evidence type="ECO:0000256" key="2">
    <source>
        <dbReference type="ARBA" id="ARBA00023002"/>
    </source>
</evidence>
<dbReference type="EMBL" id="JACRSZ010000006">
    <property type="protein sequence ID" value="MBC8572898.1"/>
    <property type="molecule type" value="Genomic_DNA"/>
</dbReference>
<gene>
    <name evidence="4" type="ORF">H8716_07360</name>
</gene>